<dbReference type="WBParaSite" id="sdigi.contig87.g4004.t1">
    <property type="protein sequence ID" value="sdigi.contig87.g4004.t1"/>
    <property type="gene ID" value="sdigi.contig87.g4004"/>
</dbReference>
<dbReference type="Proteomes" id="UP000887581">
    <property type="component" value="Unplaced"/>
</dbReference>
<sequence>METEKVETTEKLASLQRIYSTQLMLKSLVKPSISYRTTSGLPKFSTLLPSDLISMPGRFCVEWPGCLGVKIYGSSESFRMQKILIAAKIGNKDVIVHDQKPPRDKFPLGVTPAMEDENISLFGADAIMLHLASETMKGANCSEVLQWMQWSEGQLIPNVLGYVLPSVSAACIDSEMLEAAKKEFFAQLSCLNELLLTRTFLVGERMSLADISVAMDLVPAYQYVLDETARTSLVNITRWFKTIINQPHVKDVLKELQFAVKVSEFSSKKFNQLSAKLHKEHAGHKDGKNRDQHEKQTKEQKEDKKTKETKETSCDEPDAADEALAQEPKSTDPFLAIPKGSFVMDSFKRVYSNEDTATKAIPYFWENFDPENYSIWFAEYKYPEDLTLTFMSCNLISGMFQRLEKLKKNAFASVCLFGTDNNSTISGIWIWRGHDLAFKLSPDWQVDYESYDWKKLDPTDEKTKKIVNEYLMWEGEKRYCEGEDYDKNFPTYVLSGTNFLVIYIYKVLLAMSYPNVVVNGDELSDEEILQLSSANFSLRVALIFLIVTVLIFGIMQLIKLIIQIRIIRNTADKRKKEAQSMTETNTLPYDKVQNFSEEISVPEIRDSLASSDKNSSVSVKDLQHQSAPATELVKQKKPTLSAIKTQDSLMIINNQVSLQPVSNVQQRNLDAGSKEQKATFSMAKPQDSLMVIDNRMPLQPANSAEKQSMEMALSKSEESNSVKGKGSGNVKL</sequence>
<dbReference type="FunFam" id="1.20.1050.10:FF:000006">
    <property type="entry name" value="Elongation factor 1 gamma"/>
    <property type="match status" value="1"/>
</dbReference>
<dbReference type="FunFam" id="3.30.70.1010:FF:000001">
    <property type="entry name" value="Elongation factor 1-gamma 1"/>
    <property type="match status" value="1"/>
</dbReference>
<keyword evidence="6" id="KW-0472">Membrane</keyword>
<dbReference type="InterPro" id="IPR050802">
    <property type="entry name" value="EF-GSTs"/>
</dbReference>
<dbReference type="Pfam" id="PF00647">
    <property type="entry name" value="EF1G"/>
    <property type="match status" value="1"/>
</dbReference>
<keyword evidence="6" id="KW-0812">Transmembrane</keyword>
<dbReference type="GO" id="GO:0003746">
    <property type="term" value="F:translation elongation factor activity"/>
    <property type="evidence" value="ECO:0007669"/>
    <property type="project" value="UniProtKB-UniRule"/>
</dbReference>
<feature type="region of interest" description="Disordered" evidence="5">
    <location>
        <begin position="278"/>
        <end position="327"/>
    </location>
</feature>
<evidence type="ECO:0000256" key="1">
    <source>
        <dbReference type="ARBA" id="ARBA00022768"/>
    </source>
</evidence>
<evidence type="ECO:0000256" key="3">
    <source>
        <dbReference type="ARBA" id="ARBA00030426"/>
    </source>
</evidence>
<evidence type="ECO:0000256" key="6">
    <source>
        <dbReference type="SAM" id="Phobius"/>
    </source>
</evidence>
<dbReference type="SUPFAM" id="SSF47616">
    <property type="entry name" value="GST C-terminal domain-like"/>
    <property type="match status" value="1"/>
</dbReference>
<dbReference type="PROSITE" id="PS50040">
    <property type="entry name" value="EF1G_C"/>
    <property type="match status" value="1"/>
</dbReference>
<evidence type="ECO:0000256" key="4">
    <source>
        <dbReference type="PROSITE-ProRule" id="PRU00519"/>
    </source>
</evidence>
<keyword evidence="1 4" id="KW-0251">Elongation factor</keyword>
<dbReference type="Gene3D" id="1.20.1050.10">
    <property type="match status" value="1"/>
</dbReference>
<accession>A0A915Q7U5</accession>
<protein>
    <recommendedName>
        <fullName evidence="3">eEF-1B gamma</fullName>
    </recommendedName>
</protein>
<feature type="domain" description="GST C-terminal" evidence="8">
    <location>
        <begin position="137"/>
        <end position="270"/>
    </location>
</feature>
<proteinExistence type="predicted"/>
<dbReference type="Gene3D" id="3.40.30.10">
    <property type="entry name" value="Glutaredoxin"/>
    <property type="match status" value="1"/>
</dbReference>
<dbReference type="InterPro" id="IPR001662">
    <property type="entry name" value="EF1B_G_C"/>
</dbReference>
<dbReference type="InterPro" id="IPR004046">
    <property type="entry name" value="GST_C"/>
</dbReference>
<evidence type="ECO:0000256" key="2">
    <source>
        <dbReference type="ARBA" id="ARBA00022917"/>
    </source>
</evidence>
<keyword evidence="6" id="KW-1133">Transmembrane helix</keyword>
<feature type="region of interest" description="Disordered" evidence="5">
    <location>
        <begin position="699"/>
        <end position="732"/>
    </location>
</feature>
<dbReference type="InterPro" id="IPR010987">
    <property type="entry name" value="Glutathione-S-Trfase_C-like"/>
</dbReference>
<dbReference type="SUPFAM" id="SSF89942">
    <property type="entry name" value="eEF1-gamma domain"/>
    <property type="match status" value="1"/>
</dbReference>
<dbReference type="PROSITE" id="PS50405">
    <property type="entry name" value="GST_CTER"/>
    <property type="match status" value="1"/>
</dbReference>
<dbReference type="InterPro" id="IPR036282">
    <property type="entry name" value="Glutathione-S-Trfase_C_sf"/>
</dbReference>
<dbReference type="CDD" id="cd03181">
    <property type="entry name" value="GST_C_EF1Bgamma_like"/>
    <property type="match status" value="1"/>
</dbReference>
<evidence type="ECO:0000259" key="7">
    <source>
        <dbReference type="PROSITE" id="PS50040"/>
    </source>
</evidence>
<organism evidence="9 10">
    <name type="scientific">Setaria digitata</name>
    <dbReference type="NCBI Taxonomy" id="48799"/>
    <lineage>
        <taxon>Eukaryota</taxon>
        <taxon>Metazoa</taxon>
        <taxon>Ecdysozoa</taxon>
        <taxon>Nematoda</taxon>
        <taxon>Chromadorea</taxon>
        <taxon>Rhabditida</taxon>
        <taxon>Spirurina</taxon>
        <taxon>Spiruromorpha</taxon>
        <taxon>Filarioidea</taxon>
        <taxon>Setariidae</taxon>
        <taxon>Setaria</taxon>
    </lineage>
</organism>
<feature type="domain" description="EF-1-gamma C-terminal" evidence="7">
    <location>
        <begin position="330"/>
        <end position="490"/>
    </location>
</feature>
<dbReference type="Gene3D" id="3.30.70.1010">
    <property type="entry name" value="Translation elongation factor EF1B, gamma chain, conserved domain"/>
    <property type="match status" value="1"/>
</dbReference>
<feature type="transmembrane region" description="Helical" evidence="6">
    <location>
        <begin position="536"/>
        <end position="558"/>
    </location>
</feature>
<reference evidence="10" key="1">
    <citation type="submission" date="2022-11" db="UniProtKB">
        <authorList>
            <consortium name="WormBaseParasite"/>
        </authorList>
    </citation>
    <scope>IDENTIFICATION</scope>
</reference>
<keyword evidence="9" id="KW-1185">Reference proteome</keyword>
<dbReference type="GO" id="GO:0005737">
    <property type="term" value="C:cytoplasm"/>
    <property type="evidence" value="ECO:0007669"/>
    <property type="project" value="TreeGrafter"/>
</dbReference>
<dbReference type="PANTHER" id="PTHR43986:SF1">
    <property type="entry name" value="ELONGATION FACTOR 1-GAMMA"/>
    <property type="match status" value="1"/>
</dbReference>
<dbReference type="PANTHER" id="PTHR43986">
    <property type="entry name" value="ELONGATION FACTOR 1-GAMMA"/>
    <property type="match status" value="1"/>
</dbReference>
<evidence type="ECO:0000256" key="5">
    <source>
        <dbReference type="SAM" id="MobiDB-lite"/>
    </source>
</evidence>
<feature type="compositionally biased region" description="Basic and acidic residues" evidence="5">
    <location>
        <begin position="283"/>
        <end position="313"/>
    </location>
</feature>
<dbReference type="AlphaFoldDB" id="A0A915Q7U5"/>
<name>A0A915Q7U5_9BILA</name>
<evidence type="ECO:0000259" key="8">
    <source>
        <dbReference type="PROSITE" id="PS50405"/>
    </source>
</evidence>
<dbReference type="Pfam" id="PF00043">
    <property type="entry name" value="GST_C"/>
    <property type="match status" value="1"/>
</dbReference>
<dbReference type="SMART" id="SM01183">
    <property type="entry name" value="EF1G"/>
    <property type="match status" value="1"/>
</dbReference>
<dbReference type="GO" id="GO:0005634">
    <property type="term" value="C:nucleus"/>
    <property type="evidence" value="ECO:0007669"/>
    <property type="project" value="TreeGrafter"/>
</dbReference>
<evidence type="ECO:0000313" key="10">
    <source>
        <dbReference type="WBParaSite" id="sdigi.contig87.g4004.t1"/>
    </source>
</evidence>
<dbReference type="InterPro" id="IPR036433">
    <property type="entry name" value="EF1B_G_C_sf"/>
</dbReference>
<keyword evidence="2 4" id="KW-0648">Protein biosynthesis</keyword>
<evidence type="ECO:0000313" key="9">
    <source>
        <dbReference type="Proteomes" id="UP000887581"/>
    </source>
</evidence>